<dbReference type="GeneID" id="62763998"/>
<dbReference type="RefSeq" id="WP_005887348.1">
    <property type="nucleotide sequence ID" value="NZ_CP028102.1"/>
</dbReference>
<evidence type="ECO:0000313" key="1">
    <source>
        <dbReference type="EMBL" id="AVQ19529.1"/>
    </source>
</evidence>
<accession>A0ABM6TYP8</accession>
<protein>
    <submittedName>
        <fullName evidence="1">Uncharacterized protein</fullName>
    </submittedName>
</protein>
<gene>
    <name evidence="1" type="ORF">C4N19_10675</name>
</gene>
<keyword evidence="2" id="KW-1185">Reference proteome</keyword>
<dbReference type="EMBL" id="CP028102">
    <property type="protein sequence ID" value="AVQ19529.1"/>
    <property type="molecule type" value="Genomic_DNA"/>
</dbReference>
<organism evidence="1 2">
    <name type="scientific">Fusobacterium mortiferum ATCC 9817</name>
    <dbReference type="NCBI Taxonomy" id="469616"/>
    <lineage>
        <taxon>Bacteria</taxon>
        <taxon>Fusobacteriati</taxon>
        <taxon>Fusobacteriota</taxon>
        <taxon>Fusobacteriia</taxon>
        <taxon>Fusobacteriales</taxon>
        <taxon>Fusobacteriaceae</taxon>
        <taxon>Fusobacterium</taxon>
    </lineage>
</organism>
<name>A0ABM6TYP8_FUSMR</name>
<evidence type="ECO:0000313" key="2">
    <source>
        <dbReference type="Proteomes" id="UP000240258"/>
    </source>
</evidence>
<sequence length="182" mass="21904">MSKKVCERKAGYLAFWAGNFKDVEDFYKYIQSFYCIFEGEEDEYNPEYNFLEKDFNKELEKIFSVEREWKEKFEEMFEEAFNRFEYDFGVTFDEDFQVCGSSEEPTDELEVLFKDWEELIEPVKKFLGKDKFDKKYNCFFGIPSCKYSGIIPKISNEWGELEFLGNVEENTFSTDMAEEYNC</sequence>
<reference evidence="2" key="1">
    <citation type="journal article" date="2018" name="MSphere">
        <title>Fusobacterium Genomics Using MinION and Illumina Sequencing Enables Genome Completion and Correction.</title>
        <authorList>
            <person name="Todd S.M."/>
            <person name="Settlage R.E."/>
            <person name="Lahmers K.K."/>
            <person name="Slade D.J."/>
        </authorList>
    </citation>
    <scope>NUCLEOTIDE SEQUENCE [LARGE SCALE GENOMIC DNA]</scope>
    <source>
        <strain evidence="2">ATCC 9817</strain>
    </source>
</reference>
<dbReference type="Proteomes" id="UP000240258">
    <property type="component" value="Chromosome"/>
</dbReference>
<proteinExistence type="predicted"/>